<accession>F4R9Z8</accession>
<sequence>MDHASVSYSTCCQQGAVGLPSDHLENKLTPPFLQKLFTVAKNFRANIRSYNNAVSFTSTAASQDKSVAGEGGSWSYRIHGQLTHKIGSLLPLPGATKKFAQMFIWGDQADEEVAYRTPLNSRMDPGVLRQIQDFMYSTNPYAKMYKAAEEILNSNPVRTIKIKSLQVHGRDKNRYNYPTCSQVAAVIQGDGSVGSKDRDVIIQYQSGDLRRVSELNTTYFPLRYPVFFMYGSHGWDEHYRHFTARRKQPKLTPIQFAIILTLRDHRQEWQDYST</sequence>
<dbReference type="InParanoid" id="F4R9Z8"/>
<evidence type="ECO:0000313" key="2">
    <source>
        <dbReference type="Proteomes" id="UP000001072"/>
    </source>
</evidence>
<dbReference type="AlphaFoldDB" id="F4R9Z8"/>
<dbReference type="PANTHER" id="PTHR45786:SF74">
    <property type="entry name" value="ATP-DEPENDENT DNA HELICASE"/>
    <property type="match status" value="1"/>
</dbReference>
<dbReference type="PANTHER" id="PTHR45786">
    <property type="entry name" value="DNA BINDING PROTEIN-LIKE"/>
    <property type="match status" value="1"/>
</dbReference>
<reference evidence="2" key="1">
    <citation type="journal article" date="2011" name="Proc. Natl. Acad. Sci. U.S.A.">
        <title>Obligate biotrophy features unraveled by the genomic analysis of rust fungi.</title>
        <authorList>
            <person name="Duplessis S."/>
            <person name="Cuomo C.A."/>
            <person name="Lin Y.-C."/>
            <person name="Aerts A."/>
            <person name="Tisserant E."/>
            <person name="Veneault-Fourrey C."/>
            <person name="Joly D.L."/>
            <person name="Hacquard S."/>
            <person name="Amselem J."/>
            <person name="Cantarel B.L."/>
            <person name="Chiu R."/>
            <person name="Coutinho P.M."/>
            <person name="Feau N."/>
            <person name="Field M."/>
            <person name="Frey P."/>
            <person name="Gelhaye E."/>
            <person name="Goldberg J."/>
            <person name="Grabherr M.G."/>
            <person name="Kodira C.D."/>
            <person name="Kohler A."/>
            <person name="Kuees U."/>
            <person name="Lindquist E.A."/>
            <person name="Lucas S.M."/>
            <person name="Mago R."/>
            <person name="Mauceli E."/>
            <person name="Morin E."/>
            <person name="Murat C."/>
            <person name="Pangilinan J.L."/>
            <person name="Park R."/>
            <person name="Pearson M."/>
            <person name="Quesneville H."/>
            <person name="Rouhier N."/>
            <person name="Sakthikumar S."/>
            <person name="Salamov A.A."/>
            <person name="Schmutz J."/>
            <person name="Selles B."/>
            <person name="Shapiro H."/>
            <person name="Tanguay P."/>
            <person name="Tuskan G.A."/>
            <person name="Henrissat B."/>
            <person name="Van de Peer Y."/>
            <person name="Rouze P."/>
            <person name="Ellis J.G."/>
            <person name="Dodds P.N."/>
            <person name="Schein J.E."/>
            <person name="Zhong S."/>
            <person name="Hamelin R.C."/>
            <person name="Grigoriev I.V."/>
            <person name="Szabo L.J."/>
            <person name="Martin F."/>
        </authorList>
    </citation>
    <scope>NUCLEOTIDE SEQUENCE [LARGE SCALE GENOMIC DNA]</scope>
    <source>
        <strain evidence="2">98AG31 / pathotype 3-4-7</strain>
    </source>
</reference>
<organism evidence="2">
    <name type="scientific">Melampsora larici-populina (strain 98AG31 / pathotype 3-4-7)</name>
    <name type="common">Poplar leaf rust fungus</name>
    <dbReference type="NCBI Taxonomy" id="747676"/>
    <lineage>
        <taxon>Eukaryota</taxon>
        <taxon>Fungi</taxon>
        <taxon>Dikarya</taxon>
        <taxon>Basidiomycota</taxon>
        <taxon>Pucciniomycotina</taxon>
        <taxon>Pucciniomycetes</taxon>
        <taxon>Pucciniales</taxon>
        <taxon>Melampsoraceae</taxon>
        <taxon>Melampsora</taxon>
    </lineage>
</organism>
<protein>
    <recommendedName>
        <fullName evidence="3">Helitron helicase-like domain-containing protein</fullName>
    </recommendedName>
</protein>
<name>F4R9Z8_MELLP</name>
<dbReference type="RefSeq" id="XP_007406091.1">
    <property type="nucleotide sequence ID" value="XM_007406029.1"/>
</dbReference>
<evidence type="ECO:0000313" key="1">
    <source>
        <dbReference type="EMBL" id="EGG10622.1"/>
    </source>
</evidence>
<dbReference type="OrthoDB" id="2506889at2759"/>
<evidence type="ECO:0008006" key="3">
    <source>
        <dbReference type="Google" id="ProtNLM"/>
    </source>
</evidence>
<dbReference type="Proteomes" id="UP000001072">
    <property type="component" value="Unassembled WGS sequence"/>
</dbReference>
<dbReference type="GeneID" id="18927317"/>
<dbReference type="KEGG" id="mlr:MELLADRAFT_33675"/>
<proteinExistence type="predicted"/>
<dbReference type="EMBL" id="GL883094">
    <property type="protein sequence ID" value="EGG10622.1"/>
    <property type="molecule type" value="Genomic_DNA"/>
</dbReference>
<keyword evidence="2" id="KW-1185">Reference proteome</keyword>
<gene>
    <name evidence="1" type="ORF">MELLADRAFT_33675</name>
</gene>
<dbReference type="VEuPathDB" id="FungiDB:MELLADRAFT_33675"/>
<dbReference type="HOGENOM" id="CLU_001324_5_1_1"/>
<dbReference type="eggNOG" id="KOG0987">
    <property type="taxonomic scope" value="Eukaryota"/>
</dbReference>